<dbReference type="Gene3D" id="3.10.10.10">
    <property type="entry name" value="HIV Type 1 Reverse Transcriptase, subunit A, domain 1"/>
    <property type="match status" value="1"/>
</dbReference>
<dbReference type="GO" id="GO:0003676">
    <property type="term" value="F:nucleic acid binding"/>
    <property type="evidence" value="ECO:0007669"/>
    <property type="project" value="InterPro"/>
</dbReference>
<keyword evidence="3" id="KW-0239">DNA-directed DNA polymerase</keyword>
<sequence length="1066" mass="121506">MQTRSSSRLVNNPSLNPTPSTKPNLKGRNRRRSKQRIKNFNLEELSPPIVTMANQRTMTQFLQATTEGYVDAIVVPAITADNFELKHGHLTLVQNKQFKDLLQACPHHGFSKLHQLDTFYNALNSKDEDSLNSAAGGNFLDKMPRECLAIIESKYKVRYSRNKHVVAKVSMNTSAFGISLDVAEFKDMVKALLLDKKSQSPAPVKADEESCVTCGGAHSYRKYPATDGNVYHSNIQEFVSQASAVNYNQGNTSYHPLMMSNQIRPPGFPPVRNNQNVQRNNQNHFIPNQNRRNNFNQGPIYQSLVFQPPAYQAPAYQAPAPQTQVFNSKPVISPISEPTIALVSASKPNPKALIPYPSRRNDERNHEKANNQIEKFYQIFKDMSFEISFADALILMPKFASTLKALIGNKEKLSEMARTPLNEHCSEVLFKKLPKKLGDPGKFLIPCDFPCMAECLALADLGARINLMPFSVWKRISLPDLTPTCMNLELADRSISRPVGVAEDVYVKVGSFHFPADFVVVDFDADPRVPLILERSFLKSEKALIDVFEVDEPPTVELKDLPPHLEYSFLEGDDKLPIIIAKDLSMEEKTALITILKSHKRAIAWKLSDIKGINPKFYTHKILMKEDFEPAVQHQRRGGSQLLKMSIMIIPTRLVMGWRVCIDYRKLNKAIQKDQFPLPFMDQMLERLAGNQYYCFLDGFSGYFQIPIDPKDQEKTTFTCPYGTFAYRRMPFGLCNAPGTFLRCMMPIFHDMIEKTMEVFMDDFSVFGNSFQSYLSHLERMLKRCEDTNLCLNWEKSHFMVKEGIVLGHKISKQGIKVDKAKVDVITKLPHSTTAKDWDMPFELMCDASDFAIGAVLGQRQDKHFKPIHYASKTMTEAESNYTTTEKEMLAVVKSLKFSRLAIMDLQEVTMAQITKPESGQEQILERAVGENRASWSDKLDDALWAFRTAYKTLIGYTPYKLVYRKSCHLPVELEHKAYWALKYANFDLKTAGDHRKFQINELNELRDQAYKNSLIYKEKTKRLHDSKIKNHVFNIASSCHNPTGLTSKSMVIALSTILERTYLSW</sequence>
<keyword evidence="3" id="KW-0808">Transferase</keyword>
<proteinExistence type="predicted"/>
<dbReference type="SUPFAM" id="SSF56672">
    <property type="entry name" value="DNA/RNA polymerases"/>
    <property type="match status" value="1"/>
</dbReference>
<feature type="region of interest" description="Disordered" evidence="1">
    <location>
        <begin position="1"/>
        <end position="33"/>
    </location>
</feature>
<dbReference type="InterPro" id="IPR043502">
    <property type="entry name" value="DNA/RNA_pol_sf"/>
</dbReference>
<accession>A0A6L2NIR2</accession>
<keyword evidence="3" id="KW-0548">Nucleotidyltransferase</keyword>
<dbReference type="PROSITE" id="PS50878">
    <property type="entry name" value="RT_POL"/>
    <property type="match status" value="1"/>
</dbReference>
<comment type="caution">
    <text evidence="3">The sequence shown here is derived from an EMBL/GenBank/DDBJ whole genome shotgun (WGS) entry which is preliminary data.</text>
</comment>
<dbReference type="InterPro" id="IPR041577">
    <property type="entry name" value="RT_RNaseH_2"/>
</dbReference>
<dbReference type="PANTHER" id="PTHR24559">
    <property type="entry name" value="TRANSPOSON TY3-I GAG-POL POLYPROTEIN"/>
    <property type="match status" value="1"/>
</dbReference>
<dbReference type="Gene3D" id="3.10.20.370">
    <property type="match status" value="1"/>
</dbReference>
<dbReference type="CDD" id="cd01647">
    <property type="entry name" value="RT_LTR"/>
    <property type="match status" value="1"/>
</dbReference>
<dbReference type="InterPro" id="IPR000477">
    <property type="entry name" value="RT_dom"/>
</dbReference>
<dbReference type="InterPro" id="IPR043128">
    <property type="entry name" value="Rev_trsase/Diguanyl_cyclase"/>
</dbReference>
<dbReference type="InterPro" id="IPR036397">
    <property type="entry name" value="RNaseH_sf"/>
</dbReference>
<dbReference type="Pfam" id="PF17919">
    <property type="entry name" value="RT_RNaseH_2"/>
    <property type="match status" value="1"/>
</dbReference>
<dbReference type="Gene3D" id="3.30.70.270">
    <property type="match status" value="1"/>
</dbReference>
<feature type="domain" description="Reverse transcriptase" evidence="2">
    <location>
        <begin position="631"/>
        <end position="818"/>
    </location>
</feature>
<reference evidence="3" key="1">
    <citation type="journal article" date="2019" name="Sci. Rep.">
        <title>Draft genome of Tanacetum cinerariifolium, the natural source of mosquito coil.</title>
        <authorList>
            <person name="Yamashiro T."/>
            <person name="Shiraishi A."/>
            <person name="Satake H."/>
            <person name="Nakayama K."/>
        </authorList>
    </citation>
    <scope>NUCLEOTIDE SEQUENCE</scope>
</reference>
<dbReference type="GO" id="GO:0003887">
    <property type="term" value="F:DNA-directed DNA polymerase activity"/>
    <property type="evidence" value="ECO:0007669"/>
    <property type="project" value="UniProtKB-KW"/>
</dbReference>
<evidence type="ECO:0000313" key="3">
    <source>
        <dbReference type="EMBL" id="GEU84475.1"/>
    </source>
</evidence>
<dbReference type="InterPro" id="IPR053134">
    <property type="entry name" value="RNA-dir_DNA_polymerase"/>
</dbReference>
<dbReference type="InterPro" id="IPR021109">
    <property type="entry name" value="Peptidase_aspartic_dom_sf"/>
</dbReference>
<dbReference type="AlphaFoldDB" id="A0A6L2NIR2"/>
<organism evidence="3">
    <name type="scientific">Tanacetum cinerariifolium</name>
    <name type="common">Dalmatian daisy</name>
    <name type="synonym">Chrysanthemum cinerariifolium</name>
    <dbReference type="NCBI Taxonomy" id="118510"/>
    <lineage>
        <taxon>Eukaryota</taxon>
        <taxon>Viridiplantae</taxon>
        <taxon>Streptophyta</taxon>
        <taxon>Embryophyta</taxon>
        <taxon>Tracheophyta</taxon>
        <taxon>Spermatophyta</taxon>
        <taxon>Magnoliopsida</taxon>
        <taxon>eudicotyledons</taxon>
        <taxon>Gunneridae</taxon>
        <taxon>Pentapetalae</taxon>
        <taxon>asterids</taxon>
        <taxon>campanulids</taxon>
        <taxon>Asterales</taxon>
        <taxon>Asteraceae</taxon>
        <taxon>Asteroideae</taxon>
        <taxon>Anthemideae</taxon>
        <taxon>Anthemidinae</taxon>
        <taxon>Tanacetum</taxon>
    </lineage>
</organism>
<gene>
    <name evidence="3" type="ORF">Tci_056453</name>
</gene>
<dbReference type="FunFam" id="3.10.20.370:FF:000001">
    <property type="entry name" value="Retrovirus-related Pol polyprotein from transposon 17.6-like protein"/>
    <property type="match status" value="1"/>
</dbReference>
<dbReference type="Pfam" id="PF00078">
    <property type="entry name" value="RVT_1"/>
    <property type="match status" value="1"/>
</dbReference>
<dbReference type="Gene3D" id="2.40.70.10">
    <property type="entry name" value="Acid Proteases"/>
    <property type="match status" value="1"/>
</dbReference>
<evidence type="ECO:0000259" key="2">
    <source>
        <dbReference type="PROSITE" id="PS50878"/>
    </source>
</evidence>
<dbReference type="EMBL" id="BKCJ010008901">
    <property type="protein sequence ID" value="GEU84475.1"/>
    <property type="molecule type" value="Genomic_DNA"/>
</dbReference>
<feature type="compositionally biased region" description="Polar residues" evidence="1">
    <location>
        <begin position="1"/>
        <end position="23"/>
    </location>
</feature>
<name>A0A6L2NIR2_TANCI</name>
<dbReference type="CDD" id="cd00303">
    <property type="entry name" value="retropepsin_like"/>
    <property type="match status" value="1"/>
</dbReference>
<dbReference type="PANTHER" id="PTHR24559:SF444">
    <property type="entry name" value="REVERSE TRANSCRIPTASE DOMAIN-CONTAINING PROTEIN"/>
    <property type="match status" value="1"/>
</dbReference>
<dbReference type="Gene3D" id="3.30.420.10">
    <property type="entry name" value="Ribonuclease H-like superfamily/Ribonuclease H"/>
    <property type="match status" value="1"/>
</dbReference>
<protein>
    <submittedName>
        <fullName evidence="3">DNA-directed DNA polymerase</fullName>
    </submittedName>
</protein>
<evidence type="ECO:0000256" key="1">
    <source>
        <dbReference type="SAM" id="MobiDB-lite"/>
    </source>
</evidence>